<evidence type="ECO:0000256" key="6">
    <source>
        <dbReference type="PIRNR" id="PIRNR006443"/>
    </source>
</evidence>
<dbReference type="NCBIfam" id="TIGR00177">
    <property type="entry name" value="molyb_syn"/>
    <property type="match status" value="1"/>
</dbReference>
<evidence type="ECO:0000256" key="1">
    <source>
        <dbReference type="ARBA" id="ARBA00003487"/>
    </source>
</evidence>
<dbReference type="PIRSF" id="PIRSF006443">
    <property type="entry name" value="MoaB"/>
    <property type="match status" value="1"/>
</dbReference>
<evidence type="ECO:0000259" key="7">
    <source>
        <dbReference type="SMART" id="SM00852"/>
    </source>
</evidence>
<protein>
    <recommendedName>
        <fullName evidence="4 6">Molybdenum cofactor biosynthesis protein B</fullName>
    </recommendedName>
</protein>
<dbReference type="PANTHER" id="PTHR43232:SF2">
    <property type="entry name" value="MOLYBDENUM COFACTOR BIOSYNTHESIS PROTEIN B"/>
    <property type="match status" value="1"/>
</dbReference>
<dbReference type="InterPro" id="IPR012245">
    <property type="entry name" value="MoaB"/>
</dbReference>
<evidence type="ECO:0000313" key="8">
    <source>
        <dbReference type="EMBL" id="MFD2680364.1"/>
    </source>
</evidence>
<gene>
    <name evidence="8" type="ORF">ACFSUL_06315</name>
</gene>
<dbReference type="PROSITE" id="PS01078">
    <property type="entry name" value="MOCF_BIOSYNTHESIS_1"/>
    <property type="match status" value="1"/>
</dbReference>
<dbReference type="PANTHER" id="PTHR43232">
    <property type="entry name" value="MOLYBDENUM COFACTOR BIOSYNTHESIS PROTEIN B"/>
    <property type="match status" value="1"/>
</dbReference>
<dbReference type="Proteomes" id="UP001597506">
    <property type="component" value="Unassembled WGS sequence"/>
</dbReference>
<evidence type="ECO:0000313" key="9">
    <source>
        <dbReference type="Proteomes" id="UP001597506"/>
    </source>
</evidence>
<dbReference type="InterPro" id="IPR001453">
    <property type="entry name" value="MoaB/Mog_dom"/>
</dbReference>
<keyword evidence="5 6" id="KW-0501">Molybdenum cofactor biosynthesis</keyword>
<name>A0ABW5RQS5_9BACI</name>
<sequence length="169" mass="18518">MLKNHRKQSPQKVSCKIITVSDTRTVDTDKSGKLLKELLLQEGHIIEDYEIVADEKDRIKASVKAGIENPLIDAVLLNGGTGIAKRDVTIETIQPLLDKELVGFGEIFRYLSYELDIGSAAILSRAIAGVSDTTVIFSMPGSTGAVRLAMEKLIIPELGHIVMEMKKDL</sequence>
<dbReference type="SUPFAM" id="SSF53218">
    <property type="entry name" value="Molybdenum cofactor biosynthesis proteins"/>
    <property type="match status" value="1"/>
</dbReference>
<comment type="pathway">
    <text evidence="2 6">Cofactor biosynthesis; molybdopterin biosynthesis.</text>
</comment>
<dbReference type="RefSeq" id="WP_377933712.1">
    <property type="nucleotide sequence ID" value="NZ_JBHUMF010000015.1"/>
</dbReference>
<dbReference type="SMART" id="SM00852">
    <property type="entry name" value="MoCF_biosynth"/>
    <property type="match status" value="1"/>
</dbReference>
<evidence type="ECO:0000256" key="5">
    <source>
        <dbReference type="ARBA" id="ARBA00023150"/>
    </source>
</evidence>
<comment type="caution">
    <text evidence="8">The sequence shown here is derived from an EMBL/GenBank/DDBJ whole genome shotgun (WGS) entry which is preliminary data.</text>
</comment>
<reference evidence="9" key="1">
    <citation type="journal article" date="2019" name="Int. J. Syst. Evol. Microbiol.">
        <title>The Global Catalogue of Microorganisms (GCM) 10K type strain sequencing project: providing services to taxonomists for standard genome sequencing and annotation.</title>
        <authorList>
            <consortium name="The Broad Institute Genomics Platform"/>
            <consortium name="The Broad Institute Genome Sequencing Center for Infectious Disease"/>
            <person name="Wu L."/>
            <person name="Ma J."/>
        </authorList>
    </citation>
    <scope>NUCLEOTIDE SEQUENCE [LARGE SCALE GENOMIC DNA]</scope>
    <source>
        <strain evidence="9">KCTC 3913</strain>
    </source>
</reference>
<dbReference type="Pfam" id="PF00994">
    <property type="entry name" value="MoCF_biosynth"/>
    <property type="match status" value="1"/>
</dbReference>
<evidence type="ECO:0000256" key="4">
    <source>
        <dbReference type="ARBA" id="ARBA00015262"/>
    </source>
</evidence>
<evidence type="ECO:0000256" key="2">
    <source>
        <dbReference type="ARBA" id="ARBA00005046"/>
    </source>
</evidence>
<dbReference type="Gene3D" id="3.40.980.10">
    <property type="entry name" value="MoaB/Mog-like domain"/>
    <property type="match status" value="1"/>
</dbReference>
<keyword evidence="9" id="KW-1185">Reference proteome</keyword>
<proteinExistence type="inferred from homology"/>
<comment type="function">
    <text evidence="1 6">May be involved in the biosynthesis of molybdopterin.</text>
</comment>
<organism evidence="8 9">
    <name type="scientific">Bacillus seohaeanensis</name>
    <dbReference type="NCBI Taxonomy" id="284580"/>
    <lineage>
        <taxon>Bacteria</taxon>
        <taxon>Bacillati</taxon>
        <taxon>Bacillota</taxon>
        <taxon>Bacilli</taxon>
        <taxon>Bacillales</taxon>
        <taxon>Bacillaceae</taxon>
        <taxon>Bacillus</taxon>
    </lineage>
</organism>
<dbReference type="CDD" id="cd00886">
    <property type="entry name" value="MogA_MoaB"/>
    <property type="match status" value="1"/>
</dbReference>
<feature type="domain" description="MoaB/Mog" evidence="7">
    <location>
        <begin position="16"/>
        <end position="161"/>
    </location>
</feature>
<dbReference type="InterPro" id="IPR008284">
    <property type="entry name" value="MoCF_biosynth_CS"/>
</dbReference>
<comment type="similarity">
    <text evidence="3 6">Belongs to the MoaB/Mog family.</text>
</comment>
<evidence type="ECO:0000256" key="3">
    <source>
        <dbReference type="ARBA" id="ARBA00006112"/>
    </source>
</evidence>
<dbReference type="InterPro" id="IPR036425">
    <property type="entry name" value="MoaB/Mog-like_dom_sf"/>
</dbReference>
<accession>A0ABW5RQS5</accession>
<dbReference type="EMBL" id="JBHUMF010000015">
    <property type="protein sequence ID" value="MFD2680364.1"/>
    <property type="molecule type" value="Genomic_DNA"/>
</dbReference>